<feature type="domain" description="Ammonium transporter AmtB-like" evidence="10">
    <location>
        <begin position="17"/>
        <end position="433"/>
    </location>
</feature>
<accession>A0ABU3PNE9</accession>
<evidence type="ECO:0000313" key="12">
    <source>
        <dbReference type="Proteomes" id="UP001265983"/>
    </source>
</evidence>
<evidence type="ECO:0000256" key="9">
    <source>
        <dbReference type="RuleBase" id="RU362002"/>
    </source>
</evidence>
<evidence type="ECO:0000313" key="11">
    <source>
        <dbReference type="EMBL" id="MDT9411356.1"/>
    </source>
</evidence>
<evidence type="ECO:0000256" key="7">
    <source>
        <dbReference type="ARBA" id="ARBA00023177"/>
    </source>
</evidence>
<dbReference type="SUPFAM" id="SSF111352">
    <property type="entry name" value="Ammonium transporter"/>
    <property type="match status" value="1"/>
</dbReference>
<dbReference type="Pfam" id="PF00909">
    <property type="entry name" value="Ammonium_transp"/>
    <property type="match status" value="1"/>
</dbReference>
<reference evidence="11 12" key="1">
    <citation type="submission" date="2023-03" db="EMBL/GenBank/DDBJ databases">
        <title>Whole genome sequence of the first Corynebacterium rouxii strains isolated in Brazil: a recent member of Corynebacterium diphtheriae complex.</title>
        <authorList>
            <person name="Vieira V."/>
            <person name="Ramos J.N."/>
            <person name="Araujo M.R.B."/>
            <person name="Baio P.V."/>
            <person name="Sant'Anna L.O."/>
            <person name="Veras J.F.C."/>
            <person name="Vieira E.M.D."/>
            <person name="Sousa M.A.B."/>
            <person name="Camargo C.H."/>
            <person name="Sacchi C.T."/>
            <person name="Campos K.R."/>
            <person name="Santos M.B.N."/>
            <person name="Bokermann S."/>
            <person name="Alvim L.B."/>
            <person name="Santos L.S."/>
            <person name="Mattos-Guaraldi A.L."/>
        </authorList>
    </citation>
    <scope>NUCLEOTIDE SEQUENCE [LARGE SCALE GENOMIC DNA]</scope>
    <source>
        <strain evidence="11 12">70862</strain>
    </source>
</reference>
<sequence>MTNMDIALAAAHTGDAAWMMMCATLVLLMTPALAFFYGGMLGQKSVLNMLMMSYGALAVVAVAYIGWGWSTSFGHHGVAGVFANPFEFFGLHNAVITDDGNIVDGSHGYANAIDIGFQLTFAAIATALISGAIAERVKFGTWLTFVGLWVTLVYCPLVFMVWNDGLLSAAPEGIAAHLFGSHDGRAAIVPIDFAGGSVIEVSSGVSGLVLALVVGKRRSFLRSPQRPHNLPMVMLGAALLWFAWLGFNGGSAFGANGTAALAWMNTTAAGAAGLLGWLGAEHIRDGHATSLGAASGVVAGLVAITPAAGALTPVTSLIMGAIAGVLSAYAVDWKYRLGYDDTLDVVGVHLVSGLWGLIGTGLFAHGQGLLTGGGVDGFKLVIVQMILAIVSLAFVGAMTIIIAVVLLFTMGWRVDRETEATGIDAAVHAETAYDNAGSEFR</sequence>
<proteinExistence type="inferred from homology"/>
<feature type="transmembrane region" description="Helical" evidence="9">
    <location>
        <begin position="141"/>
        <end position="162"/>
    </location>
</feature>
<feature type="transmembrane region" description="Helical" evidence="9">
    <location>
        <begin position="115"/>
        <end position="134"/>
    </location>
</feature>
<feature type="transmembrane region" description="Helical" evidence="9">
    <location>
        <begin position="314"/>
        <end position="331"/>
    </location>
</feature>
<evidence type="ECO:0000256" key="6">
    <source>
        <dbReference type="ARBA" id="ARBA00023136"/>
    </source>
</evidence>
<keyword evidence="5 9" id="KW-1133">Transmembrane helix</keyword>
<evidence type="ECO:0000256" key="5">
    <source>
        <dbReference type="ARBA" id="ARBA00022989"/>
    </source>
</evidence>
<dbReference type="InterPro" id="IPR024041">
    <property type="entry name" value="NH4_transpt_AmtB-like_dom"/>
</dbReference>
<feature type="transmembrane region" description="Helical" evidence="9">
    <location>
        <begin position="385"/>
        <end position="408"/>
    </location>
</feature>
<evidence type="ECO:0000259" key="10">
    <source>
        <dbReference type="Pfam" id="PF00909"/>
    </source>
</evidence>
<keyword evidence="12" id="KW-1185">Reference proteome</keyword>
<gene>
    <name evidence="11" type="ORF">P8T80_08185</name>
</gene>
<evidence type="ECO:0000256" key="2">
    <source>
        <dbReference type="ARBA" id="ARBA00005887"/>
    </source>
</evidence>
<dbReference type="EMBL" id="JARUHM010000010">
    <property type="protein sequence ID" value="MDT9411356.1"/>
    <property type="molecule type" value="Genomic_DNA"/>
</dbReference>
<protein>
    <recommendedName>
        <fullName evidence="8 9">Ammonium transporter</fullName>
    </recommendedName>
</protein>
<dbReference type="NCBIfam" id="TIGR00836">
    <property type="entry name" value="amt"/>
    <property type="match status" value="1"/>
</dbReference>
<evidence type="ECO:0000256" key="1">
    <source>
        <dbReference type="ARBA" id="ARBA00004141"/>
    </source>
</evidence>
<evidence type="ECO:0000256" key="4">
    <source>
        <dbReference type="ARBA" id="ARBA00022692"/>
    </source>
</evidence>
<feature type="transmembrane region" description="Helical" evidence="9">
    <location>
        <begin position="290"/>
        <end position="308"/>
    </location>
</feature>
<feature type="transmembrane region" description="Helical" evidence="9">
    <location>
        <begin position="16"/>
        <end position="37"/>
    </location>
</feature>
<feature type="transmembrane region" description="Helical" evidence="9">
    <location>
        <begin position="343"/>
        <end position="365"/>
    </location>
</feature>
<name>A0ABU3PNE9_9CORY</name>
<dbReference type="Proteomes" id="UP001265983">
    <property type="component" value="Unassembled WGS sequence"/>
</dbReference>
<keyword evidence="6 9" id="KW-0472">Membrane</keyword>
<comment type="subcellular location">
    <subcellularLocation>
        <location evidence="9">Cell membrane</location>
        <topology evidence="9">Multi-pass membrane protein</topology>
    </subcellularLocation>
    <subcellularLocation>
        <location evidence="1">Membrane</location>
        <topology evidence="1">Multi-pass membrane protein</topology>
    </subcellularLocation>
</comment>
<comment type="caution">
    <text evidence="11">The sequence shown here is derived from an EMBL/GenBank/DDBJ whole genome shotgun (WGS) entry which is preliminary data.</text>
</comment>
<feature type="transmembrane region" description="Helical" evidence="9">
    <location>
        <begin position="227"/>
        <end position="247"/>
    </location>
</feature>
<comment type="similarity">
    <text evidence="2 9">Belongs to the ammonia transporter channel (TC 1.A.11.2) family.</text>
</comment>
<keyword evidence="3 9" id="KW-0813">Transport</keyword>
<dbReference type="PANTHER" id="PTHR43029:SF10">
    <property type="entry name" value="AMMONIUM TRANSPORTER MEP2"/>
    <property type="match status" value="1"/>
</dbReference>
<feature type="transmembrane region" description="Helical" evidence="9">
    <location>
        <begin position="259"/>
        <end position="278"/>
    </location>
</feature>
<dbReference type="InterPro" id="IPR029020">
    <property type="entry name" value="Ammonium/urea_transptr"/>
</dbReference>
<feature type="transmembrane region" description="Helical" evidence="9">
    <location>
        <begin position="49"/>
        <end position="67"/>
    </location>
</feature>
<keyword evidence="4 9" id="KW-0812">Transmembrane</keyword>
<dbReference type="PANTHER" id="PTHR43029">
    <property type="entry name" value="AMMONIUM TRANSPORTER MEP2"/>
    <property type="match status" value="1"/>
</dbReference>
<evidence type="ECO:0000256" key="8">
    <source>
        <dbReference type="ARBA" id="ARBA00050025"/>
    </source>
</evidence>
<keyword evidence="7 9" id="KW-0924">Ammonia transport</keyword>
<organism evidence="11 12">
    <name type="scientific">Corynebacterium rouxii</name>
    <dbReference type="NCBI Taxonomy" id="2719119"/>
    <lineage>
        <taxon>Bacteria</taxon>
        <taxon>Bacillati</taxon>
        <taxon>Actinomycetota</taxon>
        <taxon>Actinomycetes</taxon>
        <taxon>Mycobacteriales</taxon>
        <taxon>Corynebacteriaceae</taxon>
        <taxon>Corynebacterium</taxon>
    </lineage>
</organism>
<dbReference type="InterPro" id="IPR001905">
    <property type="entry name" value="Ammonium_transpt"/>
</dbReference>
<evidence type="ECO:0000256" key="3">
    <source>
        <dbReference type="ARBA" id="ARBA00022448"/>
    </source>
</evidence>
<dbReference type="PROSITE" id="PS01219">
    <property type="entry name" value="AMMONIUM_TRANSP"/>
    <property type="match status" value="1"/>
</dbReference>
<dbReference type="InterPro" id="IPR018047">
    <property type="entry name" value="Ammonium_transpt_CS"/>
</dbReference>
<dbReference type="Gene3D" id="1.10.3430.10">
    <property type="entry name" value="Ammonium transporter AmtB like domains"/>
    <property type="match status" value="1"/>
</dbReference>
<feature type="transmembrane region" description="Helical" evidence="9">
    <location>
        <begin position="193"/>
        <end position="215"/>
    </location>
</feature>
<dbReference type="RefSeq" id="WP_315644203.1">
    <property type="nucleotide sequence ID" value="NZ_JARUHM010000010.1"/>
</dbReference>